<evidence type="ECO:0000313" key="2">
    <source>
        <dbReference type="Proteomes" id="UP000007524"/>
    </source>
</evidence>
<evidence type="ECO:0000313" key="1">
    <source>
        <dbReference type="EMBL" id="AFA44645.1"/>
    </source>
</evidence>
<keyword evidence="2" id="KW-1185">Reference proteome</keyword>
<accession>H6X4H9</accession>
<protein>
    <submittedName>
        <fullName evidence="1">Uncharacterized protein</fullName>
    </submittedName>
</protein>
<dbReference type="Proteomes" id="UP000007524">
    <property type="component" value="Segment"/>
</dbReference>
<reference evidence="1 2" key="1">
    <citation type="journal article" date="2012" name="J. Virol.">
        <title>Genome of Klebsiella sp.-Infecting Bacteriophage vB_KleM_RaK2.</title>
        <authorList>
            <person name="Simoliunas E."/>
            <person name="Kaliniene L."/>
            <person name="Truncaite L."/>
            <person name="Klausa V."/>
            <person name="Zajanckauskaite A."/>
            <person name="Meskys R."/>
        </authorList>
    </citation>
    <scope>NUCLEOTIDE SEQUENCE [LARGE SCALE GENOMIC DNA]</scope>
</reference>
<dbReference type="EMBL" id="JQ513383">
    <property type="protein sequence ID" value="AFA44645.1"/>
    <property type="molecule type" value="Genomic_DNA"/>
</dbReference>
<sequence>MKYKRCDDGYLAARYYSKFVSTTNKDDLLLLMLVGTIKQEMAAERYINTLIHKMVLKHRLVKIRTIGGYEPYKFGVFYLDNTNLVASDSIIICESIEKAVQYCKNNNYRLIGTEV</sequence>
<gene>
    <name evidence="1" type="ORF">RaK2_00372</name>
</gene>
<dbReference type="RefSeq" id="YP_007007527.1">
    <property type="nucleotide sequence ID" value="NC_019526.1"/>
</dbReference>
<proteinExistence type="predicted"/>
<organism evidence="1 2">
    <name type="scientific">Klebsiella phage vB_KleM_RaK2</name>
    <dbReference type="NCBI Taxonomy" id="1147094"/>
    <lineage>
        <taxon>Viruses</taxon>
        <taxon>Duplodnaviria</taxon>
        <taxon>Heunggongvirae</taxon>
        <taxon>Uroviricota</taxon>
        <taxon>Caudoviricetes</taxon>
        <taxon>Alcyoneusvirus</taxon>
        <taxon>Alcyoneusvirus RaK2</taxon>
    </lineage>
</organism>
<dbReference type="GeneID" id="14012960"/>
<name>H6X4H9_9CAUD</name>
<dbReference type="KEGG" id="vg:14012960"/>